<organism evidence="2 3">
    <name type="scientific">Caenorhabditis nigoni</name>
    <dbReference type="NCBI Taxonomy" id="1611254"/>
    <lineage>
        <taxon>Eukaryota</taxon>
        <taxon>Metazoa</taxon>
        <taxon>Ecdysozoa</taxon>
        <taxon>Nematoda</taxon>
        <taxon>Chromadorea</taxon>
        <taxon>Rhabditida</taxon>
        <taxon>Rhabditina</taxon>
        <taxon>Rhabditomorpha</taxon>
        <taxon>Rhabditoidea</taxon>
        <taxon>Rhabditidae</taxon>
        <taxon>Peloderinae</taxon>
        <taxon>Caenorhabditis</taxon>
    </lineage>
</organism>
<feature type="compositionally biased region" description="Basic and acidic residues" evidence="1">
    <location>
        <begin position="140"/>
        <end position="164"/>
    </location>
</feature>
<gene>
    <name evidence="2" type="primary">Cnig_chr_IV.g12865</name>
    <name evidence="2" type="ORF">B9Z55_012865</name>
</gene>
<name>A0A2G5TZ79_9PELO</name>
<comment type="caution">
    <text evidence="2">The sequence shown here is derived from an EMBL/GenBank/DDBJ whole genome shotgun (WGS) entry which is preliminary data.</text>
</comment>
<dbReference type="EMBL" id="PDUG01000004">
    <property type="protein sequence ID" value="PIC32597.1"/>
    <property type="molecule type" value="Genomic_DNA"/>
</dbReference>
<feature type="compositionally biased region" description="Polar residues" evidence="1">
    <location>
        <begin position="165"/>
        <end position="181"/>
    </location>
</feature>
<evidence type="ECO:0000313" key="2">
    <source>
        <dbReference type="EMBL" id="PIC32597.1"/>
    </source>
</evidence>
<protein>
    <submittedName>
        <fullName evidence="2">Uncharacterized protein</fullName>
    </submittedName>
</protein>
<accession>A0A2G5TZ79</accession>
<dbReference type="AlphaFoldDB" id="A0A2G5TZ79"/>
<keyword evidence="3" id="KW-1185">Reference proteome</keyword>
<proteinExistence type="predicted"/>
<dbReference type="Proteomes" id="UP000230233">
    <property type="component" value="Chromosome IV"/>
</dbReference>
<sequence length="181" mass="20866">MHMVPTTMELVQVHLTSQHTRNSSRWFCQKQHVASTKGLPRMTVITLDLKDSGHQSQKNRGFVAGTEKPDKWTCHFACGPAGESWKQLWIRAKEHRSTTSIYRGEEGILVRRITVSHNVNRRSRNREHGIPMIINSKECRTEEVNDSNQDHHRCPPERPKKTQDPRPNNQGPDTTARCTHC</sequence>
<evidence type="ECO:0000256" key="1">
    <source>
        <dbReference type="SAM" id="MobiDB-lite"/>
    </source>
</evidence>
<feature type="region of interest" description="Disordered" evidence="1">
    <location>
        <begin position="140"/>
        <end position="181"/>
    </location>
</feature>
<evidence type="ECO:0000313" key="3">
    <source>
        <dbReference type="Proteomes" id="UP000230233"/>
    </source>
</evidence>
<reference evidence="3" key="1">
    <citation type="submission" date="2017-10" db="EMBL/GenBank/DDBJ databases">
        <title>Rapid genome shrinkage in a self-fertile nematode reveals novel sperm competition proteins.</title>
        <authorList>
            <person name="Yin D."/>
            <person name="Schwarz E.M."/>
            <person name="Thomas C.G."/>
            <person name="Felde R.L."/>
            <person name="Korf I.F."/>
            <person name="Cutter A.D."/>
            <person name="Schartner C.M."/>
            <person name="Ralston E.J."/>
            <person name="Meyer B.J."/>
            <person name="Haag E.S."/>
        </authorList>
    </citation>
    <scope>NUCLEOTIDE SEQUENCE [LARGE SCALE GENOMIC DNA]</scope>
    <source>
        <strain evidence="3">JU1422</strain>
    </source>
</reference>